<dbReference type="InterPro" id="IPR002125">
    <property type="entry name" value="CMP_dCMP_dom"/>
</dbReference>
<dbReference type="InterPro" id="IPR016193">
    <property type="entry name" value="Cytidine_deaminase-like"/>
</dbReference>
<proteinExistence type="predicted"/>
<dbReference type="EMBL" id="SGPM01000002">
    <property type="protein sequence ID" value="THH33905.1"/>
    <property type="molecule type" value="Genomic_DNA"/>
</dbReference>
<dbReference type="Pfam" id="PF00383">
    <property type="entry name" value="dCMP_cyt_deam_1"/>
    <property type="match status" value="1"/>
</dbReference>
<dbReference type="Proteomes" id="UP000308730">
    <property type="component" value="Unassembled WGS sequence"/>
</dbReference>
<accession>A0A4S4N624</accession>
<comment type="caution">
    <text evidence="2">The sequence shown here is derived from an EMBL/GenBank/DDBJ whole genome shotgun (WGS) entry which is preliminary data.</text>
</comment>
<dbReference type="OrthoDB" id="1701769at2759"/>
<name>A0A4S4N624_9APHY</name>
<feature type="domain" description="CMP/dCMP-type deaminase" evidence="1">
    <location>
        <begin position="9"/>
        <end position="67"/>
    </location>
</feature>
<dbReference type="AlphaFoldDB" id="A0A4S4N624"/>
<organism evidence="2 3">
    <name type="scientific">Antrodiella citrinella</name>
    <dbReference type="NCBI Taxonomy" id="2447956"/>
    <lineage>
        <taxon>Eukaryota</taxon>
        <taxon>Fungi</taxon>
        <taxon>Dikarya</taxon>
        <taxon>Basidiomycota</taxon>
        <taxon>Agaricomycotina</taxon>
        <taxon>Agaricomycetes</taxon>
        <taxon>Polyporales</taxon>
        <taxon>Steccherinaceae</taxon>
        <taxon>Antrodiella</taxon>
    </lineage>
</organism>
<dbReference type="GO" id="GO:0003824">
    <property type="term" value="F:catalytic activity"/>
    <property type="evidence" value="ECO:0007669"/>
    <property type="project" value="InterPro"/>
</dbReference>
<dbReference type="Gene3D" id="3.40.140.10">
    <property type="entry name" value="Cytidine Deaminase, domain 2"/>
    <property type="match status" value="1"/>
</dbReference>
<evidence type="ECO:0000259" key="1">
    <source>
        <dbReference type="PROSITE" id="PS51747"/>
    </source>
</evidence>
<dbReference type="SUPFAM" id="SSF53927">
    <property type="entry name" value="Cytidine deaminase-like"/>
    <property type="match status" value="1"/>
</dbReference>
<evidence type="ECO:0000313" key="2">
    <source>
        <dbReference type="EMBL" id="THH33905.1"/>
    </source>
</evidence>
<reference evidence="2 3" key="1">
    <citation type="submission" date="2019-02" db="EMBL/GenBank/DDBJ databases">
        <title>Genome sequencing of the rare red list fungi Antrodiella citrinella (Flaviporus citrinellus).</title>
        <authorList>
            <person name="Buettner E."/>
            <person name="Kellner H."/>
        </authorList>
    </citation>
    <scope>NUCLEOTIDE SEQUENCE [LARGE SCALE GENOMIC DNA]</scope>
    <source>
        <strain evidence="2 3">DSM 108506</strain>
    </source>
</reference>
<protein>
    <recommendedName>
        <fullName evidence="1">CMP/dCMP-type deaminase domain-containing protein</fullName>
    </recommendedName>
</protein>
<gene>
    <name evidence="2" type="ORF">EUX98_g306</name>
</gene>
<keyword evidence="3" id="KW-1185">Reference proteome</keyword>
<dbReference type="PROSITE" id="PS51747">
    <property type="entry name" value="CYT_DCMP_DEAMINASES_2"/>
    <property type="match status" value="1"/>
</dbReference>
<sequence length="67" mass="7760">MYVTKDDDVWHMKWMKRALAMAEEALETGEVPVGCVFVRENVIIAQARNRTNELGNVCWLFGPKLYD</sequence>
<dbReference type="GO" id="GO:0006139">
    <property type="term" value="P:nucleobase-containing compound metabolic process"/>
    <property type="evidence" value="ECO:0007669"/>
    <property type="project" value="UniProtKB-ARBA"/>
</dbReference>
<evidence type="ECO:0000313" key="3">
    <source>
        <dbReference type="Proteomes" id="UP000308730"/>
    </source>
</evidence>